<dbReference type="EMBL" id="JAUYVT010000020">
    <property type="protein sequence ID" value="MDP2566467.1"/>
    <property type="molecule type" value="Genomic_DNA"/>
</dbReference>
<comment type="caution">
    <text evidence="1">The sequence shown here is derived from an EMBL/GenBank/DDBJ whole genome shotgun (WGS) entry which is preliminary data.</text>
</comment>
<reference evidence="1" key="1">
    <citation type="submission" date="2023-07" db="EMBL/GenBank/DDBJ databases">
        <title>Genome content predicts the carbon catabolic preferences of heterotrophic bacteria.</title>
        <authorList>
            <person name="Gralka M."/>
        </authorList>
    </citation>
    <scope>NUCLEOTIDE SEQUENCE</scope>
    <source>
        <strain evidence="1">4G09</strain>
    </source>
</reference>
<proteinExistence type="predicted"/>
<protein>
    <submittedName>
        <fullName evidence="1">Uncharacterized protein</fullName>
    </submittedName>
</protein>
<gene>
    <name evidence="1" type="ORF">Q8W34_17605</name>
</gene>
<dbReference type="Proteomes" id="UP001177212">
    <property type="component" value="Unassembled WGS sequence"/>
</dbReference>
<accession>A0ABT9FI50</accession>
<evidence type="ECO:0000313" key="1">
    <source>
        <dbReference type="EMBL" id="MDP2566467.1"/>
    </source>
</evidence>
<organism evidence="1 2">
    <name type="scientific">Pseudoalteromonas marina</name>
    <dbReference type="NCBI Taxonomy" id="267375"/>
    <lineage>
        <taxon>Bacteria</taxon>
        <taxon>Pseudomonadati</taxon>
        <taxon>Pseudomonadota</taxon>
        <taxon>Gammaproteobacteria</taxon>
        <taxon>Alteromonadales</taxon>
        <taxon>Pseudoalteromonadaceae</taxon>
        <taxon>Pseudoalteromonas</taxon>
    </lineage>
</organism>
<name>A0ABT9FI50_9GAMM</name>
<sequence length="60" mass="6738">MAMPEYKNLTESELELADHYFETGNFNALATLQELSASRSGKSIKVSAHKVLEQHTVKKD</sequence>
<keyword evidence="2" id="KW-1185">Reference proteome</keyword>
<evidence type="ECO:0000313" key="2">
    <source>
        <dbReference type="Proteomes" id="UP001177212"/>
    </source>
</evidence>
<dbReference type="RefSeq" id="WP_305473101.1">
    <property type="nucleotide sequence ID" value="NZ_JAUYVT010000020.1"/>
</dbReference>